<reference evidence="2" key="1">
    <citation type="journal article" date="2021" name="ISME J.">
        <title>Genomic evolution of the class Acidithiobacillia: deep-branching Proteobacteria living in extreme acidic conditions.</title>
        <authorList>
            <person name="Moya-Beltran A."/>
            <person name="Beard S."/>
            <person name="Rojas-Villalobos C."/>
            <person name="Issotta F."/>
            <person name="Gallardo Y."/>
            <person name="Ulloa R."/>
            <person name="Giaveno A."/>
            <person name="Degli Esposti M."/>
            <person name="Johnson D.B."/>
            <person name="Quatrini R."/>
        </authorList>
    </citation>
    <scope>NUCLEOTIDE SEQUENCE</scope>
    <source>
        <strain evidence="2">VAN18-1</strain>
    </source>
</reference>
<accession>A0AAE2YMF2</accession>
<dbReference type="Proteomes" id="UP001197378">
    <property type="component" value="Unassembled WGS sequence"/>
</dbReference>
<evidence type="ECO:0000313" key="2">
    <source>
        <dbReference type="EMBL" id="MBU2786779.1"/>
    </source>
</evidence>
<feature type="chain" id="PRO_5041928989" evidence="1">
    <location>
        <begin position="27"/>
        <end position="207"/>
    </location>
</feature>
<evidence type="ECO:0000313" key="3">
    <source>
        <dbReference type="Proteomes" id="UP001197378"/>
    </source>
</evidence>
<sequence length="207" mass="22678">MRNKFLLAFLLLLGSLLLFPLQPVLAQDAAPHAADHDLQFWDALSHSYYVQEGSRGSLVYLFLEPDCPYCHVLYNWLQNPVSSGKLRLRVVIIGFPNSSSSMGKAAAILGAKDPVQALKENEKGFAIHNGAPEGGIAPASAALIQKQLGKLQRNFNFLAGKESLLDPQSVQQSGVSTPMLVYRSGKQVQYVLGLPDHQQWQQIIDGP</sequence>
<dbReference type="InterPro" id="IPR036249">
    <property type="entry name" value="Thioredoxin-like_sf"/>
</dbReference>
<keyword evidence="1" id="KW-0732">Signal</keyword>
<keyword evidence="3" id="KW-1185">Reference proteome</keyword>
<feature type="signal peptide" evidence="1">
    <location>
        <begin position="1"/>
        <end position="26"/>
    </location>
</feature>
<dbReference type="Gene3D" id="3.40.30.10">
    <property type="entry name" value="Glutaredoxin"/>
    <property type="match status" value="1"/>
</dbReference>
<evidence type="ECO:0000256" key="1">
    <source>
        <dbReference type="SAM" id="SignalP"/>
    </source>
</evidence>
<gene>
    <name evidence="2" type="ORF">HFQ13_00875</name>
</gene>
<protein>
    <submittedName>
        <fullName evidence="2">Thioredoxin fold domain-containing protein</fullName>
    </submittedName>
</protein>
<dbReference type="RefSeq" id="WP_215872910.1">
    <property type="nucleotide sequence ID" value="NZ_JAAXYO010000016.1"/>
</dbReference>
<comment type="caution">
    <text evidence="2">The sequence shown here is derived from an EMBL/GenBank/DDBJ whole genome shotgun (WGS) entry which is preliminary data.</text>
</comment>
<dbReference type="SUPFAM" id="SSF52833">
    <property type="entry name" value="Thioredoxin-like"/>
    <property type="match status" value="1"/>
</dbReference>
<proteinExistence type="predicted"/>
<dbReference type="AlphaFoldDB" id="A0AAE2YMF2"/>
<organism evidence="2 3">
    <name type="scientific">Igneacidithiobacillus copahuensis</name>
    <dbReference type="NCBI Taxonomy" id="2724909"/>
    <lineage>
        <taxon>Bacteria</taxon>
        <taxon>Pseudomonadati</taxon>
        <taxon>Pseudomonadota</taxon>
        <taxon>Acidithiobacillia</taxon>
        <taxon>Acidithiobacillales</taxon>
        <taxon>Acidithiobacillaceae</taxon>
        <taxon>Igneacidithiobacillus</taxon>
    </lineage>
</organism>
<name>A0AAE2YMF2_9PROT</name>
<dbReference type="EMBL" id="JAAXYO010000016">
    <property type="protein sequence ID" value="MBU2786779.1"/>
    <property type="molecule type" value="Genomic_DNA"/>
</dbReference>